<gene>
    <name evidence="3" type="ORF">O0I10_010892</name>
</gene>
<feature type="region of interest" description="Disordered" evidence="1">
    <location>
        <begin position="360"/>
        <end position="435"/>
    </location>
</feature>
<protein>
    <recommendedName>
        <fullName evidence="2">IPT/TIG domain-containing protein</fullName>
    </recommendedName>
</protein>
<comment type="caution">
    <text evidence="3">The sequence shown here is derived from an EMBL/GenBank/DDBJ whole genome shotgun (WGS) entry which is preliminary data.</text>
</comment>
<dbReference type="SMART" id="SM00429">
    <property type="entry name" value="IPT"/>
    <property type="match status" value="1"/>
</dbReference>
<evidence type="ECO:0000313" key="4">
    <source>
        <dbReference type="Proteomes" id="UP001234581"/>
    </source>
</evidence>
<dbReference type="InterPro" id="IPR013783">
    <property type="entry name" value="Ig-like_fold"/>
</dbReference>
<feature type="compositionally biased region" description="Low complexity" evidence="1">
    <location>
        <begin position="240"/>
        <end position="250"/>
    </location>
</feature>
<dbReference type="InterPro" id="IPR014756">
    <property type="entry name" value="Ig_E-set"/>
</dbReference>
<dbReference type="Gene3D" id="2.60.40.10">
    <property type="entry name" value="Immunoglobulins"/>
    <property type="match status" value="1"/>
</dbReference>
<evidence type="ECO:0000259" key="2">
    <source>
        <dbReference type="SMART" id="SM00429"/>
    </source>
</evidence>
<name>A0AAD7UWK8_9FUNG</name>
<dbReference type="EMBL" id="JARTCD010000078">
    <property type="protein sequence ID" value="KAJ8653456.1"/>
    <property type="molecule type" value="Genomic_DNA"/>
</dbReference>
<keyword evidence="4" id="KW-1185">Reference proteome</keyword>
<dbReference type="CDD" id="cd00102">
    <property type="entry name" value="IPT"/>
    <property type="match status" value="1"/>
</dbReference>
<reference evidence="3 4" key="1">
    <citation type="submission" date="2023-03" db="EMBL/GenBank/DDBJ databases">
        <title>Genome sequence of Lichtheimia ornata CBS 291.66.</title>
        <authorList>
            <person name="Mohabir J.T."/>
            <person name="Shea T.P."/>
            <person name="Kurbessoian T."/>
            <person name="Berby B."/>
            <person name="Fontaine J."/>
            <person name="Livny J."/>
            <person name="Gnirke A."/>
            <person name="Stajich J.E."/>
            <person name="Cuomo C.A."/>
        </authorList>
    </citation>
    <scope>NUCLEOTIDE SEQUENCE [LARGE SCALE GENOMIC DNA]</scope>
    <source>
        <strain evidence="3">CBS 291.66</strain>
    </source>
</reference>
<organism evidence="3 4">
    <name type="scientific">Lichtheimia ornata</name>
    <dbReference type="NCBI Taxonomy" id="688661"/>
    <lineage>
        <taxon>Eukaryota</taxon>
        <taxon>Fungi</taxon>
        <taxon>Fungi incertae sedis</taxon>
        <taxon>Mucoromycota</taxon>
        <taxon>Mucoromycotina</taxon>
        <taxon>Mucoromycetes</taxon>
        <taxon>Mucorales</taxon>
        <taxon>Lichtheimiaceae</taxon>
        <taxon>Lichtheimia</taxon>
    </lineage>
</organism>
<dbReference type="Pfam" id="PF01833">
    <property type="entry name" value="TIG"/>
    <property type="match status" value="1"/>
</dbReference>
<dbReference type="InterPro" id="IPR057962">
    <property type="entry name" value="SPT23_MGA2_DBD"/>
</dbReference>
<sequence length="655" mass="71878">MTFSFSSPTLTTTDILDRTLHKQQHQAGMTDFPSALEKWMMHDSPTDILDCELPTSLVKQDYDATPASGSPTSQYNDVLNDISPFNTPRRQHYTLGLDSNDMMHPTSLLTPNEAAYFEMSEYLVHTPESEQNDDASSPTSIEHCVSHSTRDMQLTKSITAANHDHEKGLHIRVIGAPDKSRVETQTRLCIQLVTGSGTKVTDWPYLKLPERLLAHSRLKRAAQHQQQQELHDKQRAQPLSSSTSKHSSPSQNNDDNVEKDALHLDAKVVCASQPDVAVKVCQGCIQRERKRAERSKTSEYNRILEEFPEQDRILLFNCGPMVSFSSGDAILPTRIACYCRHHSEKKGFCVEFTIRNSKGQEIAKGSSPPILITDDHKSTRHKGRKRSRASMVADTTTSSSTDDLSDKGTFTPPTCITPRRISHGGGSSSSSSPSTASSVNSFFDFMVPGSLPTPNGDDEKINHRHHSSSSNSRRTSCSFFGDVSPMTTTTTSGKSLIPTLMAARHHHSNPQVDRLVPSQGPIYGGVEVTVLGSGFYQGLTCFFGEHEAETIYWNPNTLVCVLPPNTQPGPVVVTFKSHSLVLEGHDVPLFTYHDANEQALLELALQVVGLKMTGKLHDAKHIAMKIVQGSGNNNGNGSLFSSSAAISTSPLLTSS</sequence>
<feature type="region of interest" description="Disordered" evidence="1">
    <location>
        <begin position="450"/>
        <end position="475"/>
    </location>
</feature>
<dbReference type="InterPro" id="IPR002909">
    <property type="entry name" value="IPT_dom"/>
</dbReference>
<evidence type="ECO:0000256" key="1">
    <source>
        <dbReference type="SAM" id="MobiDB-lite"/>
    </source>
</evidence>
<evidence type="ECO:0000313" key="3">
    <source>
        <dbReference type="EMBL" id="KAJ8653456.1"/>
    </source>
</evidence>
<dbReference type="AlphaFoldDB" id="A0AAD7UWK8"/>
<dbReference type="Proteomes" id="UP001234581">
    <property type="component" value="Unassembled WGS sequence"/>
</dbReference>
<dbReference type="Pfam" id="PF25603">
    <property type="entry name" value="SPT23_MGA2_DBD"/>
    <property type="match status" value="1"/>
</dbReference>
<dbReference type="RefSeq" id="XP_058338370.1">
    <property type="nucleotide sequence ID" value="XM_058490866.1"/>
</dbReference>
<proteinExistence type="predicted"/>
<feature type="compositionally biased region" description="Basic residues" evidence="1">
    <location>
        <begin position="378"/>
        <end position="388"/>
    </location>
</feature>
<dbReference type="SUPFAM" id="SSF81296">
    <property type="entry name" value="E set domains"/>
    <property type="match status" value="1"/>
</dbReference>
<feature type="region of interest" description="Disordered" evidence="1">
    <location>
        <begin position="218"/>
        <end position="256"/>
    </location>
</feature>
<accession>A0AAD7UWK8</accession>
<feature type="domain" description="IPT/TIG" evidence="2">
    <location>
        <begin position="509"/>
        <end position="593"/>
    </location>
</feature>
<dbReference type="GeneID" id="83218294"/>